<dbReference type="PROSITE" id="PS50088">
    <property type="entry name" value="ANK_REPEAT"/>
    <property type="match status" value="1"/>
</dbReference>
<dbReference type="PROSITE" id="PS50297">
    <property type="entry name" value="ANK_REP_REGION"/>
    <property type="match status" value="1"/>
</dbReference>
<dbReference type="Gene3D" id="1.25.40.20">
    <property type="entry name" value="Ankyrin repeat-containing domain"/>
    <property type="match status" value="1"/>
</dbReference>
<organism evidence="3 4">
    <name type="scientific">Psychroserpens ponticola</name>
    <dbReference type="NCBI Taxonomy" id="2932268"/>
    <lineage>
        <taxon>Bacteria</taxon>
        <taxon>Pseudomonadati</taxon>
        <taxon>Bacteroidota</taxon>
        <taxon>Flavobacteriia</taxon>
        <taxon>Flavobacteriales</taxon>
        <taxon>Flavobacteriaceae</taxon>
        <taxon>Psychroserpens</taxon>
    </lineage>
</organism>
<dbReference type="EMBL" id="CP116221">
    <property type="protein sequence ID" value="WCO01060.1"/>
    <property type="molecule type" value="Genomic_DNA"/>
</dbReference>
<dbReference type="PANTHER" id="PTHR22677">
    <property type="entry name" value="ANKYRIN REPEAT DOMAIN-CONTAINING PROTEIN 60"/>
    <property type="match status" value="1"/>
</dbReference>
<name>A0ABY7RVB9_9FLAO</name>
<reference evidence="3 4" key="1">
    <citation type="submission" date="2023-01" db="EMBL/GenBank/DDBJ databases">
        <title>Psychroserpens ponticola sp. nov., isolated from seawater.</title>
        <authorList>
            <person name="Kristyanto S."/>
            <person name="Jung J."/>
            <person name="Kim J.M."/>
            <person name="Jeon C.O."/>
        </authorList>
    </citation>
    <scope>NUCLEOTIDE SEQUENCE [LARGE SCALE GENOMIC DNA]</scope>
    <source>
        <strain evidence="3 4">MSW6</strain>
    </source>
</reference>
<keyword evidence="1" id="KW-0040">ANK repeat</keyword>
<dbReference type="InterPro" id="IPR002110">
    <property type="entry name" value="Ankyrin_rpt"/>
</dbReference>
<feature type="repeat" description="ANK" evidence="1">
    <location>
        <begin position="70"/>
        <end position="102"/>
    </location>
</feature>
<evidence type="ECO:0000256" key="1">
    <source>
        <dbReference type="PROSITE-ProRule" id="PRU00023"/>
    </source>
</evidence>
<dbReference type="InterPro" id="IPR039323">
    <property type="entry name" value="ANKRD_45/46/60"/>
</dbReference>
<keyword evidence="4" id="KW-1185">Reference proteome</keyword>
<protein>
    <submittedName>
        <fullName evidence="3">Ankyrin repeat domain-containing protein</fullName>
    </submittedName>
</protein>
<evidence type="ECO:0000313" key="4">
    <source>
        <dbReference type="Proteomes" id="UP001202717"/>
    </source>
</evidence>
<feature type="chain" id="PRO_5046055012" evidence="2">
    <location>
        <begin position="19"/>
        <end position="128"/>
    </location>
</feature>
<evidence type="ECO:0000256" key="2">
    <source>
        <dbReference type="SAM" id="SignalP"/>
    </source>
</evidence>
<dbReference type="InterPro" id="IPR036770">
    <property type="entry name" value="Ankyrin_rpt-contain_sf"/>
</dbReference>
<dbReference type="SMART" id="SM00248">
    <property type="entry name" value="ANK"/>
    <property type="match status" value="2"/>
</dbReference>
<evidence type="ECO:0000313" key="3">
    <source>
        <dbReference type="EMBL" id="WCO01060.1"/>
    </source>
</evidence>
<feature type="signal peptide" evidence="2">
    <location>
        <begin position="1"/>
        <end position="18"/>
    </location>
</feature>
<dbReference type="Pfam" id="PF12796">
    <property type="entry name" value="Ank_2"/>
    <property type="match status" value="1"/>
</dbReference>
<dbReference type="RefSeq" id="WP_249996757.1">
    <property type="nucleotide sequence ID" value="NZ_CP116221.1"/>
</dbReference>
<keyword evidence="2" id="KW-0732">Signal</keyword>
<accession>A0ABY7RVB9</accession>
<proteinExistence type="predicted"/>
<dbReference type="Proteomes" id="UP001202717">
    <property type="component" value="Chromosome"/>
</dbReference>
<dbReference type="PANTHER" id="PTHR22677:SF4">
    <property type="entry name" value="USHER SYNDROME TYPE-1G PROTEIN-LIKE PROTEIN"/>
    <property type="match status" value="1"/>
</dbReference>
<dbReference type="SUPFAM" id="SSF48403">
    <property type="entry name" value="Ankyrin repeat"/>
    <property type="match status" value="1"/>
</dbReference>
<gene>
    <name evidence="3" type="ORF">MUN68_013430</name>
</gene>
<sequence length="128" mass="13676">MKKSVVIVAIAMAFSVTALNAKNVISNSSTIEVLAKKSSVSPFCMSIAKGDIETVQKLIDLGINVNKTSNGLTPAMYAAKYNRLDILKLLVENGAKLNIKSDKGMTAEKYAESSNAKDALSYLKSLDS</sequence>